<dbReference type="AlphaFoldDB" id="A0A3A9YW37"/>
<dbReference type="Proteomes" id="UP000272474">
    <property type="component" value="Unassembled WGS sequence"/>
</dbReference>
<dbReference type="EMBL" id="RBAL01000011">
    <property type="protein sequence ID" value="RKN40120.1"/>
    <property type="molecule type" value="Genomic_DNA"/>
</dbReference>
<dbReference type="PANTHER" id="PTHR36849">
    <property type="entry name" value="CYTOPLASMIC PROTEIN-RELATED"/>
    <property type="match status" value="1"/>
</dbReference>
<dbReference type="InterPro" id="IPR052552">
    <property type="entry name" value="YeaO-like"/>
</dbReference>
<evidence type="ECO:0000313" key="1">
    <source>
        <dbReference type="EMBL" id="RKN40120.1"/>
    </source>
</evidence>
<dbReference type="PANTHER" id="PTHR36849:SF1">
    <property type="entry name" value="CYTOPLASMIC PROTEIN"/>
    <property type="match status" value="1"/>
</dbReference>
<dbReference type="Pfam" id="PF22752">
    <property type="entry name" value="DUF488-N3i"/>
    <property type="match status" value="1"/>
</dbReference>
<evidence type="ECO:0000313" key="2">
    <source>
        <dbReference type="Proteomes" id="UP000272474"/>
    </source>
</evidence>
<dbReference type="OrthoDB" id="9790745at2"/>
<proteinExistence type="predicted"/>
<accession>A0A3A9YW37</accession>
<protein>
    <submittedName>
        <fullName evidence="1">DUF488 family protein</fullName>
    </submittedName>
</protein>
<sequence>MGDTSHDSGHDTGESAGIRCRRVYEDADGADGTRVLVDRVWPRGLRKADARLDAWLRDVAPSTELRRWYGHEPARYPEFRRRYLAELREPGRREALAELSRLADGGPLTLLTATRDVAHSQAAVLADRLAHGSRGPGPGGPA</sequence>
<dbReference type="RefSeq" id="WP_120681549.1">
    <property type="nucleotide sequence ID" value="NZ_RBAL01000011.1"/>
</dbReference>
<organism evidence="1 2">
    <name type="scientific">Streptomyces hoynatensis</name>
    <dbReference type="NCBI Taxonomy" id="1141874"/>
    <lineage>
        <taxon>Bacteria</taxon>
        <taxon>Bacillati</taxon>
        <taxon>Actinomycetota</taxon>
        <taxon>Actinomycetes</taxon>
        <taxon>Kitasatosporales</taxon>
        <taxon>Streptomycetaceae</taxon>
        <taxon>Streptomyces</taxon>
    </lineage>
</organism>
<name>A0A3A9YW37_9ACTN</name>
<gene>
    <name evidence="1" type="ORF">D7294_19660</name>
</gene>
<comment type="caution">
    <text evidence="1">The sequence shown here is derived from an EMBL/GenBank/DDBJ whole genome shotgun (WGS) entry which is preliminary data.</text>
</comment>
<reference evidence="1 2" key="1">
    <citation type="journal article" date="2014" name="Int. J. Syst. Evol. Microbiol.">
        <title>Streptomyces hoynatensis sp. nov., isolated from deep marine sediment.</title>
        <authorList>
            <person name="Veyisoglu A."/>
            <person name="Sahin N."/>
        </authorList>
    </citation>
    <scope>NUCLEOTIDE SEQUENCE [LARGE SCALE GENOMIC DNA]</scope>
    <source>
        <strain evidence="1 2">KCTC 29097</strain>
    </source>
</reference>
<keyword evidence="2" id="KW-1185">Reference proteome</keyword>